<protein>
    <submittedName>
        <fullName evidence="3">FAD-dependent oxidoreductase</fullName>
    </submittedName>
</protein>
<keyword evidence="1" id="KW-0560">Oxidoreductase</keyword>
<sequence length="410" mass="45396">MKRTTCLVAGGGPAGIMLGLLLARGGVEVIVCEKHADFLRDFRGDTVHPSTIRLLDELGLGAEFAQLPQSRLESLRLPTTGGETIDFGDFSALDPPYNFIAMIPQWDFLDFLAAHARREPSFKLLMETEVTGLLWQDERVSGVTVLTGGQEDSIGADLVVACDGRHSILRAQAGLASRNYDVPFDVWWFRLPRHPDEQAKPANLVPSFAGRDIMLAIAREGFYQMAAFIPKGSDAQRRAQGIGPLRDMIVRLRPDFADRVDTLTAMDQVKTLDVRLDRLKRWHRPGLLCIGDAAHAMSPAGGVGINLAIQDAVATAQILRHPLRAGTLTETDLAAVQRRRMMPTRVIQAMQRVLHRVIFQNGFQSRRAGPPHFMLFLARHVPGFRKLPALFVGFGPRPEHAPDFARRPEG</sequence>
<keyword evidence="4" id="KW-1185">Reference proteome</keyword>
<dbReference type="NCBIfam" id="NF004834">
    <property type="entry name" value="PRK06185.1-3"/>
    <property type="match status" value="1"/>
</dbReference>
<dbReference type="Gene3D" id="3.50.50.60">
    <property type="entry name" value="FAD/NAD(P)-binding domain"/>
    <property type="match status" value="2"/>
</dbReference>
<dbReference type="NCBIfam" id="NF004833">
    <property type="entry name" value="PRK06185.1-1"/>
    <property type="match status" value="1"/>
</dbReference>
<gene>
    <name evidence="3" type="ORF">V6617_07180</name>
</gene>
<feature type="domain" description="FAD-binding" evidence="2">
    <location>
        <begin position="4"/>
        <end position="347"/>
    </location>
</feature>
<accession>A0ABZ2I8Y3</accession>
<dbReference type="Proteomes" id="UP001369958">
    <property type="component" value="Chromosome"/>
</dbReference>
<dbReference type="PANTHER" id="PTHR43476:SF5">
    <property type="entry name" value="FAD-DEPENDENT MONOOXYGENASE"/>
    <property type="match status" value="1"/>
</dbReference>
<dbReference type="Pfam" id="PF01494">
    <property type="entry name" value="FAD_binding_3"/>
    <property type="match status" value="1"/>
</dbReference>
<evidence type="ECO:0000259" key="2">
    <source>
        <dbReference type="Pfam" id="PF01494"/>
    </source>
</evidence>
<evidence type="ECO:0000313" key="4">
    <source>
        <dbReference type="Proteomes" id="UP001369958"/>
    </source>
</evidence>
<dbReference type="SUPFAM" id="SSF51905">
    <property type="entry name" value="FAD/NAD(P)-binding domain"/>
    <property type="match status" value="1"/>
</dbReference>
<dbReference type="PANTHER" id="PTHR43476">
    <property type="entry name" value="3-(3-HYDROXY-PHENYL)PROPIONATE/3-HYDROXYCINNAMIC ACID HYDROXYLASE"/>
    <property type="match status" value="1"/>
</dbReference>
<dbReference type="EMBL" id="CP146275">
    <property type="protein sequence ID" value="WWT34238.1"/>
    <property type="molecule type" value="Genomic_DNA"/>
</dbReference>
<dbReference type="InterPro" id="IPR050631">
    <property type="entry name" value="PheA/TfdB_FAD_monoxygenase"/>
</dbReference>
<proteinExistence type="predicted"/>
<organism evidence="3 4">
    <name type="scientific">Pelagibacterium nitratireducens</name>
    <dbReference type="NCBI Taxonomy" id="1046114"/>
    <lineage>
        <taxon>Bacteria</taxon>
        <taxon>Pseudomonadati</taxon>
        <taxon>Pseudomonadota</taxon>
        <taxon>Alphaproteobacteria</taxon>
        <taxon>Hyphomicrobiales</taxon>
        <taxon>Devosiaceae</taxon>
        <taxon>Pelagibacterium</taxon>
    </lineage>
</organism>
<name>A0ABZ2I8Y3_9HYPH</name>
<dbReference type="InterPro" id="IPR002938">
    <property type="entry name" value="FAD-bd"/>
</dbReference>
<evidence type="ECO:0000313" key="3">
    <source>
        <dbReference type="EMBL" id="WWT34238.1"/>
    </source>
</evidence>
<dbReference type="RefSeq" id="WP_338610030.1">
    <property type="nucleotide sequence ID" value="NZ_CP146275.1"/>
</dbReference>
<evidence type="ECO:0000256" key="1">
    <source>
        <dbReference type="ARBA" id="ARBA00023002"/>
    </source>
</evidence>
<dbReference type="InterPro" id="IPR036188">
    <property type="entry name" value="FAD/NAD-bd_sf"/>
</dbReference>
<reference evidence="3 4" key="1">
    <citation type="submission" date="2024-02" db="EMBL/GenBank/DDBJ databases">
        <title>Complete genome sequence of Pelagibacterium nitratireducens ZH15.</title>
        <authorList>
            <person name="Zhao L.H."/>
        </authorList>
    </citation>
    <scope>NUCLEOTIDE SEQUENCE [LARGE SCALE GENOMIC DNA]</scope>
    <source>
        <strain evidence="3 4">ZH15</strain>
    </source>
</reference>
<dbReference type="PRINTS" id="PR00420">
    <property type="entry name" value="RNGMNOXGNASE"/>
</dbReference>